<dbReference type="Proteomes" id="UP001152049">
    <property type="component" value="Unassembled WGS sequence"/>
</dbReference>
<keyword evidence="2" id="KW-1185">Reference proteome</keyword>
<sequence length="245" mass="27754">MPSFTPLGFMREEIPWRLPTEYPECAIIRRDVASPTNQLHLGAIVRLPEGEESWIKNSDLVCDSNRDHGVEWRVVVTPKGLCWEPRIGWDELERLAATNHEPTYGTRQNSREAIIIADTNIIGASDDDRPEDSNPDYSLTYINDFGEAVLIAQPLTQAPSPSPPPADQGFRLSRPCESTLSYRPRVPSNILQTAYINTVLNWFAEQPRSAAFRALWPRVPARYFELESESEGLERIGSLRAHSRI</sequence>
<gene>
    <name evidence="1" type="ORF">NW762_005944</name>
</gene>
<evidence type="ECO:0000313" key="1">
    <source>
        <dbReference type="EMBL" id="KAJ4263907.1"/>
    </source>
</evidence>
<dbReference type="AlphaFoldDB" id="A0A9W8S107"/>
<evidence type="ECO:0000313" key="2">
    <source>
        <dbReference type="Proteomes" id="UP001152049"/>
    </source>
</evidence>
<organism evidence="1 2">
    <name type="scientific">Fusarium torreyae</name>
    <dbReference type="NCBI Taxonomy" id="1237075"/>
    <lineage>
        <taxon>Eukaryota</taxon>
        <taxon>Fungi</taxon>
        <taxon>Dikarya</taxon>
        <taxon>Ascomycota</taxon>
        <taxon>Pezizomycotina</taxon>
        <taxon>Sordariomycetes</taxon>
        <taxon>Hypocreomycetidae</taxon>
        <taxon>Hypocreales</taxon>
        <taxon>Nectriaceae</taxon>
        <taxon>Fusarium</taxon>
    </lineage>
</organism>
<comment type="caution">
    <text evidence="1">The sequence shown here is derived from an EMBL/GenBank/DDBJ whole genome shotgun (WGS) entry which is preliminary data.</text>
</comment>
<dbReference type="EMBL" id="JAOQAZ010000009">
    <property type="protein sequence ID" value="KAJ4263907.1"/>
    <property type="molecule type" value="Genomic_DNA"/>
</dbReference>
<protein>
    <submittedName>
        <fullName evidence="1">Uncharacterized protein</fullName>
    </submittedName>
</protein>
<accession>A0A9W8S107</accession>
<proteinExistence type="predicted"/>
<name>A0A9W8S107_9HYPO</name>
<reference evidence="1" key="1">
    <citation type="submission" date="2022-09" db="EMBL/GenBank/DDBJ databases">
        <title>Fusarium specimens isolated from Avocado Roots.</title>
        <authorList>
            <person name="Stajich J."/>
            <person name="Roper C."/>
            <person name="Heimlech-Rivalta G."/>
        </authorList>
    </citation>
    <scope>NUCLEOTIDE SEQUENCE</scope>
    <source>
        <strain evidence="1">CF00136</strain>
    </source>
</reference>